<evidence type="ECO:0000256" key="5">
    <source>
        <dbReference type="ARBA" id="ARBA00033067"/>
    </source>
</evidence>
<comment type="caution">
    <text evidence="7">The sequence shown here is derived from an EMBL/GenBank/DDBJ whole genome shotgun (WGS) entry which is preliminary data.</text>
</comment>
<reference evidence="7 8" key="1">
    <citation type="journal article" date="2020" name="Front. Microbiol.">
        <title>Single-cell genomics of novel Actinobacteria with the Wood-Ljungdahl pathway discovered in a serpentinizing system.</title>
        <authorList>
            <person name="Merino N."/>
            <person name="Kawai M."/>
            <person name="Boyd E.S."/>
            <person name="Colman D.R."/>
            <person name="McGlynn S.E."/>
            <person name="Nealson K.H."/>
            <person name="Kurokawa K."/>
            <person name="Hongoh Y."/>
        </authorList>
    </citation>
    <scope>NUCLEOTIDE SEQUENCE [LARGE SCALE GENOMIC DNA]</scope>
    <source>
        <strain evidence="7 8">S03</strain>
    </source>
</reference>
<comment type="similarity">
    <text evidence="2">Belongs to the NAD(P)-dependent epimerase/dehydratase family.</text>
</comment>
<evidence type="ECO:0000256" key="1">
    <source>
        <dbReference type="ARBA" id="ARBA00004947"/>
    </source>
</evidence>
<evidence type="ECO:0000313" key="7">
    <source>
        <dbReference type="EMBL" id="GFP20723.1"/>
    </source>
</evidence>
<dbReference type="Gene3D" id="3.40.50.720">
    <property type="entry name" value="NAD(P)-binding Rossmann-like Domain"/>
    <property type="match status" value="1"/>
</dbReference>
<organism evidence="7 8">
    <name type="scientific">Candidatus Hakubella thermalkaliphila</name>
    <dbReference type="NCBI Taxonomy" id="2754717"/>
    <lineage>
        <taxon>Bacteria</taxon>
        <taxon>Bacillati</taxon>
        <taxon>Actinomycetota</taxon>
        <taxon>Actinomycetota incertae sedis</taxon>
        <taxon>Candidatus Hakubellales</taxon>
        <taxon>Candidatus Hakubellaceae</taxon>
        <taxon>Candidatus Hakubella</taxon>
    </lineage>
</organism>
<accession>A0A6V8NKR2</accession>
<evidence type="ECO:0000256" key="3">
    <source>
        <dbReference type="ARBA" id="ARBA00018569"/>
    </source>
</evidence>
<comment type="pathway">
    <text evidence="1">Carbohydrate metabolism; galactose metabolism.</text>
</comment>
<feature type="domain" description="NAD-dependent epimerase/dehydratase" evidence="6">
    <location>
        <begin position="4"/>
        <end position="125"/>
    </location>
</feature>
<dbReference type="SUPFAM" id="SSF51735">
    <property type="entry name" value="NAD(P)-binding Rossmann-fold domains"/>
    <property type="match status" value="1"/>
</dbReference>
<protein>
    <recommendedName>
        <fullName evidence="3">UDP-glucose 4-epimerase</fullName>
    </recommendedName>
    <alternativeName>
        <fullName evidence="5">Galactowaldenase</fullName>
    </alternativeName>
    <alternativeName>
        <fullName evidence="4">UDP-galactose 4-epimerase</fullName>
    </alternativeName>
</protein>
<dbReference type="InterPro" id="IPR036291">
    <property type="entry name" value="NAD(P)-bd_dom_sf"/>
</dbReference>
<evidence type="ECO:0000313" key="8">
    <source>
        <dbReference type="Proteomes" id="UP000574717"/>
    </source>
</evidence>
<dbReference type="Proteomes" id="UP000574717">
    <property type="component" value="Unassembled WGS sequence"/>
</dbReference>
<dbReference type="AlphaFoldDB" id="A0A6V8NKR2"/>
<evidence type="ECO:0000256" key="2">
    <source>
        <dbReference type="ARBA" id="ARBA00007637"/>
    </source>
</evidence>
<name>A0A6V8NKR2_9ACTN</name>
<dbReference type="Pfam" id="PF01370">
    <property type="entry name" value="Epimerase"/>
    <property type="match status" value="1"/>
</dbReference>
<feature type="non-terminal residue" evidence="7">
    <location>
        <position position="1"/>
    </location>
</feature>
<dbReference type="EMBL" id="BLRU01000638">
    <property type="protein sequence ID" value="GFP20723.1"/>
    <property type="molecule type" value="Genomic_DNA"/>
</dbReference>
<evidence type="ECO:0000259" key="6">
    <source>
        <dbReference type="Pfam" id="PF01370"/>
    </source>
</evidence>
<proteinExistence type="inferred from homology"/>
<dbReference type="Gene3D" id="3.90.25.10">
    <property type="entry name" value="UDP-galactose 4-epimerase, domain 1"/>
    <property type="match status" value="1"/>
</dbReference>
<evidence type="ECO:0000256" key="4">
    <source>
        <dbReference type="ARBA" id="ARBA00031367"/>
    </source>
</evidence>
<dbReference type="InterPro" id="IPR001509">
    <property type="entry name" value="Epimerase_deHydtase"/>
</dbReference>
<feature type="non-terminal residue" evidence="7">
    <location>
        <position position="177"/>
    </location>
</feature>
<dbReference type="PANTHER" id="PTHR43725:SF53">
    <property type="entry name" value="UDP-ARABINOSE 4-EPIMERASE 1"/>
    <property type="match status" value="1"/>
</dbReference>
<gene>
    <name evidence="7" type="ORF">HKBW3S03_02227</name>
</gene>
<sequence>FAAEDSSLAPINPYGHTKAMTEQVIFDLARVTSFKYIALRYFNVAGADPQGELGERKPAATHLVTLAVRAAAGKIPLPGVYGTDYPTPDGTCLRDYIHVSDLAEAHLTALEHLQAGGESDVFNVGYGRGYSVLAVVEMVRQVTGRDFVVVPTGRRPGDPPALVADVAKSRAQLNFPL</sequence>
<dbReference type="PANTHER" id="PTHR43725">
    <property type="entry name" value="UDP-GLUCOSE 4-EPIMERASE"/>
    <property type="match status" value="1"/>
</dbReference>
<dbReference type="GO" id="GO:0033499">
    <property type="term" value="P:galactose catabolic process via UDP-galactose, Leloir pathway"/>
    <property type="evidence" value="ECO:0007669"/>
    <property type="project" value="TreeGrafter"/>
</dbReference>